<evidence type="ECO:0000256" key="5">
    <source>
        <dbReference type="ARBA" id="ARBA00022982"/>
    </source>
</evidence>
<keyword evidence="6 12" id="KW-1133">Transmembrane helix</keyword>
<feature type="transmembrane region" description="Helical" evidence="12">
    <location>
        <begin position="120"/>
        <end position="144"/>
    </location>
</feature>
<evidence type="ECO:0000256" key="2">
    <source>
        <dbReference type="ARBA" id="ARBA00007602"/>
    </source>
</evidence>
<evidence type="ECO:0000256" key="9">
    <source>
        <dbReference type="ARBA" id="ARBA00023157"/>
    </source>
</evidence>
<comment type="caution">
    <text evidence="13">The sequence shown here is derived from an EMBL/GenBank/DDBJ whole genome shotgun (WGS) entry which is preliminary data.</text>
</comment>
<organism evidence="13 14">
    <name type="scientific">Deefgea salmonis</name>
    <dbReference type="NCBI Taxonomy" id="2875502"/>
    <lineage>
        <taxon>Bacteria</taxon>
        <taxon>Pseudomonadati</taxon>
        <taxon>Pseudomonadota</taxon>
        <taxon>Betaproteobacteria</taxon>
        <taxon>Neisseriales</taxon>
        <taxon>Chitinibacteraceae</taxon>
        <taxon>Deefgea</taxon>
    </lineage>
</organism>
<evidence type="ECO:0000313" key="14">
    <source>
        <dbReference type="Proteomes" id="UP001198034"/>
    </source>
</evidence>
<comment type="similarity">
    <text evidence="2">Belongs to the DsbB family. BdbC subfamily.</text>
</comment>
<dbReference type="SUPFAM" id="SSF158442">
    <property type="entry name" value="DsbB-like"/>
    <property type="match status" value="1"/>
</dbReference>
<keyword evidence="4 12" id="KW-0812">Transmembrane</keyword>
<dbReference type="InterPro" id="IPR023380">
    <property type="entry name" value="DsbB-like_sf"/>
</dbReference>
<sequence length="150" mass="16756">MSQSTDVSSDSAHNGAWYCLFVCWLIAATSTFGSLFFSEVMLIPPCVLCWYQRIPMYAMLVIFSVALFPLDRKVTRYALPLAVIGWLFAFYHLLIYSGVIPEAMQPCGAEVSCAKIDLELIGFITIPLMSVVAFSLMIGLLFMISRGFKK</sequence>
<feature type="transmembrane region" description="Helical" evidence="12">
    <location>
        <begin position="50"/>
        <end position="70"/>
    </location>
</feature>
<keyword evidence="10" id="KW-0143">Chaperone</keyword>
<dbReference type="Pfam" id="PF02600">
    <property type="entry name" value="DsbB"/>
    <property type="match status" value="1"/>
</dbReference>
<proteinExistence type="inferred from homology"/>
<evidence type="ECO:0000256" key="1">
    <source>
        <dbReference type="ARBA" id="ARBA00004141"/>
    </source>
</evidence>
<evidence type="ECO:0000256" key="8">
    <source>
        <dbReference type="ARBA" id="ARBA00023136"/>
    </source>
</evidence>
<dbReference type="InterPro" id="IPR003752">
    <property type="entry name" value="DiS_bond_form_DsbB/BdbC"/>
</dbReference>
<evidence type="ECO:0000256" key="11">
    <source>
        <dbReference type="ARBA" id="ARBA00023284"/>
    </source>
</evidence>
<evidence type="ECO:0000256" key="3">
    <source>
        <dbReference type="ARBA" id="ARBA00022448"/>
    </source>
</evidence>
<evidence type="ECO:0000256" key="7">
    <source>
        <dbReference type="ARBA" id="ARBA00023002"/>
    </source>
</evidence>
<keyword evidence="5" id="KW-0249">Electron transport</keyword>
<keyword evidence="11" id="KW-0676">Redox-active center</keyword>
<keyword evidence="14" id="KW-1185">Reference proteome</keyword>
<dbReference type="PANTHER" id="PTHR43469">
    <property type="entry name" value="DISULFIDE FORMATION PROTEIN-RELATED"/>
    <property type="match status" value="1"/>
</dbReference>
<dbReference type="PIRSF" id="PIRSF036659">
    <property type="entry name" value="BdbC"/>
    <property type="match status" value="1"/>
</dbReference>
<evidence type="ECO:0000256" key="4">
    <source>
        <dbReference type="ARBA" id="ARBA00022692"/>
    </source>
</evidence>
<protein>
    <submittedName>
        <fullName evidence="13">Disulfide bond formation protein B</fullName>
    </submittedName>
</protein>
<keyword evidence="3" id="KW-0813">Transport</keyword>
<evidence type="ECO:0000313" key="13">
    <source>
        <dbReference type="EMBL" id="MCB5195859.1"/>
    </source>
</evidence>
<dbReference type="Proteomes" id="UP001198034">
    <property type="component" value="Unassembled WGS sequence"/>
</dbReference>
<dbReference type="Gene3D" id="1.20.1550.10">
    <property type="entry name" value="DsbB-like"/>
    <property type="match status" value="1"/>
</dbReference>
<keyword evidence="7" id="KW-0560">Oxidoreductase</keyword>
<gene>
    <name evidence="13" type="ORF">LG219_06090</name>
</gene>
<reference evidence="13 14" key="1">
    <citation type="submission" date="2021-10" db="EMBL/GenBank/DDBJ databases">
        <authorList>
            <person name="Chen M."/>
        </authorList>
    </citation>
    <scope>NUCLEOTIDE SEQUENCE [LARGE SCALE GENOMIC DNA]</scope>
    <source>
        <strain evidence="13 14">H3-26</strain>
    </source>
</reference>
<dbReference type="RefSeq" id="WP_226763641.1">
    <property type="nucleotide sequence ID" value="NZ_JAJAWG010000002.1"/>
</dbReference>
<evidence type="ECO:0000256" key="6">
    <source>
        <dbReference type="ARBA" id="ARBA00022989"/>
    </source>
</evidence>
<keyword evidence="8 12" id="KW-0472">Membrane</keyword>
<accession>A0ABS8BJF8</accession>
<evidence type="ECO:0000256" key="10">
    <source>
        <dbReference type="ARBA" id="ARBA00023186"/>
    </source>
</evidence>
<dbReference type="InterPro" id="IPR012187">
    <property type="entry name" value="Disulphide_bond_form_BdbC"/>
</dbReference>
<feature type="transmembrane region" description="Helical" evidence="12">
    <location>
        <begin position="16"/>
        <end position="38"/>
    </location>
</feature>
<keyword evidence="9" id="KW-1015">Disulfide bond</keyword>
<dbReference type="EMBL" id="JAJAWG010000002">
    <property type="protein sequence ID" value="MCB5195859.1"/>
    <property type="molecule type" value="Genomic_DNA"/>
</dbReference>
<dbReference type="PANTHER" id="PTHR43469:SF1">
    <property type="entry name" value="SPBETA PROPHAGE-DERIVED DISULFIDE BOND FORMATION PROTEIN B"/>
    <property type="match status" value="1"/>
</dbReference>
<feature type="transmembrane region" description="Helical" evidence="12">
    <location>
        <begin position="77"/>
        <end position="100"/>
    </location>
</feature>
<name>A0ABS8BJF8_9NEIS</name>
<comment type="subcellular location">
    <subcellularLocation>
        <location evidence="1">Membrane</location>
        <topology evidence="1">Multi-pass membrane protein</topology>
    </subcellularLocation>
</comment>
<evidence type="ECO:0000256" key="12">
    <source>
        <dbReference type="SAM" id="Phobius"/>
    </source>
</evidence>